<keyword evidence="11" id="KW-1185">Reference proteome</keyword>
<dbReference type="PANTHER" id="PTHR30294:SF45">
    <property type="entry name" value="LINEARMYCIN RESISTANCE PERMEASE PROTEIN LNRN"/>
    <property type="match status" value="1"/>
</dbReference>
<evidence type="ECO:0000256" key="7">
    <source>
        <dbReference type="ARBA" id="ARBA00023136"/>
    </source>
</evidence>
<keyword evidence="7 8" id="KW-0472">Membrane</keyword>
<dbReference type="GO" id="GO:0140359">
    <property type="term" value="F:ABC-type transporter activity"/>
    <property type="evidence" value="ECO:0007669"/>
    <property type="project" value="InterPro"/>
</dbReference>
<feature type="transmembrane region" description="Helical" evidence="8">
    <location>
        <begin position="187"/>
        <end position="206"/>
    </location>
</feature>
<accession>A0A679FQB7</accession>
<keyword evidence="5 8" id="KW-0812">Transmembrane</keyword>
<evidence type="ECO:0000313" key="11">
    <source>
        <dbReference type="Proteomes" id="UP000501421"/>
    </source>
</evidence>
<dbReference type="Proteomes" id="UP000501421">
    <property type="component" value="Chromosome"/>
</dbReference>
<dbReference type="GO" id="GO:0005886">
    <property type="term" value="C:plasma membrane"/>
    <property type="evidence" value="ECO:0007669"/>
    <property type="project" value="UniProtKB-SubCell"/>
</dbReference>
<dbReference type="InterPro" id="IPR013525">
    <property type="entry name" value="ABC2_TM"/>
</dbReference>
<dbReference type="InterPro" id="IPR051449">
    <property type="entry name" value="ABC-2_transporter_component"/>
</dbReference>
<dbReference type="PROSITE" id="PS51012">
    <property type="entry name" value="ABC_TM2"/>
    <property type="match status" value="1"/>
</dbReference>
<dbReference type="InterPro" id="IPR047817">
    <property type="entry name" value="ABC2_TM_bact-type"/>
</dbReference>
<reference evidence="11" key="1">
    <citation type="journal article" date="2020" name="Microbiol. Resour. Announc.">
        <title>Complete Genome Sequence of Geobacillus sp. Strain E55-1, Isolated from Mine Geyser in Japan.</title>
        <authorList>
            <person name="Miyazaki K."/>
            <person name="Hase E."/>
            <person name="Tokito N."/>
        </authorList>
    </citation>
    <scope>NUCLEOTIDE SEQUENCE [LARGE SCALE GENOMIC DNA]</scope>
    <source>
        <strain evidence="11">E55-1</strain>
    </source>
</reference>
<evidence type="ECO:0000259" key="9">
    <source>
        <dbReference type="PROSITE" id="PS51012"/>
    </source>
</evidence>
<evidence type="ECO:0000313" key="10">
    <source>
        <dbReference type="EMBL" id="BBW98250.1"/>
    </source>
</evidence>
<comment type="similarity">
    <text evidence="2">Belongs to the ABC-2 integral membrane protein family.</text>
</comment>
<evidence type="ECO:0000256" key="4">
    <source>
        <dbReference type="ARBA" id="ARBA00022475"/>
    </source>
</evidence>
<organism evidence="10 11">
    <name type="scientific">Geobacillus subterraneus</name>
    <dbReference type="NCBI Taxonomy" id="129338"/>
    <lineage>
        <taxon>Bacteria</taxon>
        <taxon>Bacillati</taxon>
        <taxon>Bacillota</taxon>
        <taxon>Bacilli</taxon>
        <taxon>Bacillales</taxon>
        <taxon>Anoxybacillaceae</taxon>
        <taxon>Geobacillus</taxon>
    </lineage>
</organism>
<keyword evidence="6 8" id="KW-1133">Transmembrane helix</keyword>
<feature type="domain" description="ABC transmembrane type-2" evidence="9">
    <location>
        <begin position="151"/>
        <end position="374"/>
    </location>
</feature>
<dbReference type="EMBL" id="AP022557">
    <property type="protein sequence ID" value="BBW98250.1"/>
    <property type="molecule type" value="Genomic_DNA"/>
</dbReference>
<feature type="transmembrane region" description="Helical" evidence="8">
    <location>
        <begin position="349"/>
        <end position="371"/>
    </location>
</feature>
<dbReference type="Gene3D" id="3.40.1710.10">
    <property type="entry name" value="abc type-2 transporter like domain"/>
    <property type="match status" value="1"/>
</dbReference>
<evidence type="ECO:0000256" key="1">
    <source>
        <dbReference type="ARBA" id="ARBA00004651"/>
    </source>
</evidence>
<dbReference type="RefSeq" id="WP_033023649.1">
    <property type="nucleotide sequence ID" value="NZ_AP022557.1"/>
</dbReference>
<evidence type="ECO:0000256" key="8">
    <source>
        <dbReference type="SAM" id="Phobius"/>
    </source>
</evidence>
<feature type="transmembrane region" description="Helical" evidence="8">
    <location>
        <begin position="262"/>
        <end position="287"/>
    </location>
</feature>
<feature type="transmembrane region" description="Helical" evidence="8">
    <location>
        <begin position="227"/>
        <end position="250"/>
    </location>
</feature>
<proteinExistence type="inferred from homology"/>
<comment type="subcellular location">
    <subcellularLocation>
        <location evidence="1">Cell membrane</location>
        <topology evidence="1">Multi-pass membrane protein</topology>
    </subcellularLocation>
</comment>
<sequence>MNDVIWLVKYTLKRTFRRKINFLLYFGTPLAAILLSLFAAGSNPVKEVRIGIVNEDHGRITDDTIHFLKNIDHLSVKSVTLSAVDDQITSQKVDGVLIFRQGFSKSVQHGQPRPIELVSLKGAEITTFIKSYLHEYIDHLATLGRLANGNTDLFWKMYERYQHAPFRLAIHSLSDTSKQKAITYQTIGYLLMIMVMSAGNLTEIILKEREERTYSRLLTTPIQARTYVLSNVVVNVLVITVQMIVTFVAMKNIFHIYPNVPMWQMALVLFVFSLSAIGLALITVMVANSSTSAGALQPLITVPTCMLAGCFWPVELMPKFLQKAAYFLPQRWTLDFLVKLQEGRSFGSLYLHVLILLAFALTFFLIAVYTFSRSQQNGQFV</sequence>
<keyword evidence="4" id="KW-1003">Cell membrane</keyword>
<feature type="transmembrane region" description="Helical" evidence="8">
    <location>
        <begin position="294"/>
        <end position="314"/>
    </location>
</feature>
<dbReference type="PANTHER" id="PTHR30294">
    <property type="entry name" value="MEMBRANE COMPONENT OF ABC TRANSPORTER YHHJ-RELATED"/>
    <property type="match status" value="1"/>
</dbReference>
<evidence type="ECO:0000256" key="5">
    <source>
        <dbReference type="ARBA" id="ARBA00022692"/>
    </source>
</evidence>
<gene>
    <name evidence="10" type="ORF">GsuE55_30830</name>
</gene>
<dbReference type="Pfam" id="PF12698">
    <property type="entry name" value="ABC2_membrane_3"/>
    <property type="match status" value="1"/>
</dbReference>
<evidence type="ECO:0000256" key="2">
    <source>
        <dbReference type="ARBA" id="ARBA00007783"/>
    </source>
</evidence>
<feature type="transmembrane region" description="Helical" evidence="8">
    <location>
        <begin position="20"/>
        <end position="40"/>
    </location>
</feature>
<dbReference type="AlphaFoldDB" id="A0A679FQB7"/>
<protein>
    <submittedName>
        <fullName evidence="10">ABC transporter permease</fullName>
    </submittedName>
</protein>
<evidence type="ECO:0000256" key="3">
    <source>
        <dbReference type="ARBA" id="ARBA00022448"/>
    </source>
</evidence>
<evidence type="ECO:0000256" key="6">
    <source>
        <dbReference type="ARBA" id="ARBA00022989"/>
    </source>
</evidence>
<name>A0A679FQB7_9BACL</name>
<keyword evidence="3" id="KW-0813">Transport</keyword>